<feature type="transmembrane region" description="Helical" evidence="1">
    <location>
        <begin position="104"/>
        <end position="125"/>
    </location>
</feature>
<feature type="transmembrane region" description="Helical" evidence="1">
    <location>
        <begin position="131"/>
        <end position="154"/>
    </location>
</feature>
<keyword evidence="1" id="KW-0812">Transmembrane</keyword>
<keyword evidence="3" id="KW-1185">Reference proteome</keyword>
<dbReference type="AlphaFoldDB" id="A0AAV5NY72"/>
<feature type="transmembrane region" description="Helical" evidence="1">
    <location>
        <begin position="272"/>
        <end position="290"/>
    </location>
</feature>
<dbReference type="Proteomes" id="UP001156690">
    <property type="component" value="Unassembled WGS sequence"/>
</dbReference>
<sequence length="457" mass="51547">MAGIGFEIKNILKRDSLLSIFEAYGLAGMVSSGPWIMSILALLTIGIISASVVSPAIVIVQFLVIVTYMMACSLIISGLIQLLITRFISDLIYAKEERHIIPNLFGAMTVVSILGGGICSIALFLSPELPALVKVTIFVTTVLLCNQWLVIIFLSGMKEYYRIFTVIAVSYCSMVLANYIIEPNGLFGLLFIFCLGQALLTFTFLFYVIRHYPPTHIVAFDFLNPRKAFYSLIFCGAFYYLGVWLDKFVFWAREETSHQVIAIFRASYIYDLPIFIAYLAIMPGMAVFILRMETDFAAACLKFYDAVREGETLETIVHLKNNIVVACRQSIYEIFKVQGITLALLIVWAEDILNILGIDLAYLHLLYVDLVGVSFQVLVMAILNVMFYLDKRYSALILSFIMAVLNFSFAHISIDYGPIYYGYGFVISMVLTSIVGFLMLNKHFSNLVYHTFMLQRA</sequence>
<dbReference type="InterPro" id="IPR031617">
    <property type="entry name" value="PelG"/>
</dbReference>
<dbReference type="EMBL" id="BSNX01000073">
    <property type="protein sequence ID" value="GLQ75380.1"/>
    <property type="molecule type" value="Genomic_DNA"/>
</dbReference>
<feature type="transmembrane region" description="Helical" evidence="1">
    <location>
        <begin position="21"/>
        <end position="50"/>
    </location>
</feature>
<dbReference type="RefSeq" id="WP_126607963.1">
    <property type="nucleotide sequence ID" value="NZ_AP025144.1"/>
</dbReference>
<feature type="transmembrane region" description="Helical" evidence="1">
    <location>
        <begin position="420"/>
        <end position="440"/>
    </location>
</feature>
<dbReference type="Pfam" id="PF16933">
    <property type="entry name" value="PelG"/>
    <property type="match status" value="1"/>
</dbReference>
<feature type="transmembrane region" description="Helical" evidence="1">
    <location>
        <begin position="361"/>
        <end position="383"/>
    </location>
</feature>
<feature type="transmembrane region" description="Helical" evidence="1">
    <location>
        <begin position="330"/>
        <end position="349"/>
    </location>
</feature>
<proteinExistence type="predicted"/>
<evidence type="ECO:0000256" key="1">
    <source>
        <dbReference type="SAM" id="Phobius"/>
    </source>
</evidence>
<feature type="transmembrane region" description="Helical" evidence="1">
    <location>
        <begin position="161"/>
        <end position="181"/>
    </location>
</feature>
<protein>
    <submittedName>
        <fullName evidence="2">Pellicle/biofilm biosynthesis Wzx-like polysaccharide transporter PelG</fullName>
    </submittedName>
</protein>
<comment type="caution">
    <text evidence="2">The sequence shown here is derived from an EMBL/GenBank/DDBJ whole genome shotgun (WGS) entry which is preliminary data.</text>
</comment>
<name>A0AAV5NY72_9VIBR</name>
<keyword evidence="1" id="KW-0472">Membrane</keyword>
<accession>A0AAV5NY72</accession>
<reference evidence="3" key="1">
    <citation type="journal article" date="2019" name="Int. J. Syst. Evol. Microbiol.">
        <title>The Global Catalogue of Microorganisms (GCM) 10K type strain sequencing project: providing services to taxonomists for standard genome sequencing and annotation.</title>
        <authorList>
            <consortium name="The Broad Institute Genomics Platform"/>
            <consortium name="The Broad Institute Genome Sequencing Center for Infectious Disease"/>
            <person name="Wu L."/>
            <person name="Ma J."/>
        </authorList>
    </citation>
    <scope>NUCLEOTIDE SEQUENCE [LARGE SCALE GENOMIC DNA]</scope>
    <source>
        <strain evidence="3">NBRC 15640</strain>
    </source>
</reference>
<evidence type="ECO:0000313" key="3">
    <source>
        <dbReference type="Proteomes" id="UP001156690"/>
    </source>
</evidence>
<feature type="transmembrane region" description="Helical" evidence="1">
    <location>
        <begin position="395"/>
        <end position="414"/>
    </location>
</feature>
<evidence type="ECO:0000313" key="2">
    <source>
        <dbReference type="EMBL" id="GLQ75380.1"/>
    </source>
</evidence>
<gene>
    <name evidence="2" type="primary">pelG</name>
    <name evidence="2" type="ORF">GCM10007932_47420</name>
</gene>
<organism evidence="2 3">
    <name type="scientific">Vibrio penaeicida</name>
    <dbReference type="NCBI Taxonomy" id="104609"/>
    <lineage>
        <taxon>Bacteria</taxon>
        <taxon>Pseudomonadati</taxon>
        <taxon>Pseudomonadota</taxon>
        <taxon>Gammaproteobacteria</taxon>
        <taxon>Vibrionales</taxon>
        <taxon>Vibrionaceae</taxon>
        <taxon>Vibrio</taxon>
    </lineage>
</organism>
<feature type="transmembrane region" description="Helical" evidence="1">
    <location>
        <begin position="56"/>
        <end position="84"/>
    </location>
</feature>
<feature type="transmembrane region" description="Helical" evidence="1">
    <location>
        <begin position="229"/>
        <end position="252"/>
    </location>
</feature>
<feature type="transmembrane region" description="Helical" evidence="1">
    <location>
        <begin position="187"/>
        <end position="209"/>
    </location>
</feature>
<keyword evidence="1" id="KW-1133">Transmembrane helix</keyword>